<gene>
    <name evidence="2" type="ORF">QP939_03950</name>
</gene>
<dbReference type="Proteomes" id="UP001227101">
    <property type="component" value="Chromosome"/>
</dbReference>
<dbReference type="RefSeq" id="WP_285455147.1">
    <property type="nucleotide sequence ID" value="NZ_CP127173.1"/>
</dbReference>
<organism evidence="2 3">
    <name type="scientific">Amycolatopsis nalaikhensis</name>
    <dbReference type="NCBI Taxonomy" id="715472"/>
    <lineage>
        <taxon>Bacteria</taxon>
        <taxon>Bacillati</taxon>
        <taxon>Actinomycetota</taxon>
        <taxon>Actinomycetes</taxon>
        <taxon>Pseudonocardiales</taxon>
        <taxon>Pseudonocardiaceae</taxon>
        <taxon>Amycolatopsis</taxon>
    </lineage>
</organism>
<sequence>MSSDRSAFDAAAARVRTLHDERAALLEQLLAAEDELIRQAAAAHRAGNLDARGLLAAYDLVRDGGITGFAARWQKIIPYDRHALRRMAEAIPNSPDGTWSGNTGWEGLDDSVFPLRGTHVVYVLFGNAGTPVRIGMTHAFRAHLKRLHRDGVVWQSWKAWPCENREDALQMRNRITAQHNKPNIATSTTHVSPGAVWPIGNKEHPALEAAVNPHDRVPTRPSAPAPFPRQQP</sequence>
<name>A0ABY8XQ93_9PSEU</name>
<feature type="compositionally biased region" description="Pro residues" evidence="1">
    <location>
        <begin position="221"/>
        <end position="232"/>
    </location>
</feature>
<evidence type="ECO:0008006" key="4">
    <source>
        <dbReference type="Google" id="ProtNLM"/>
    </source>
</evidence>
<evidence type="ECO:0000256" key="1">
    <source>
        <dbReference type="SAM" id="MobiDB-lite"/>
    </source>
</evidence>
<evidence type="ECO:0000313" key="3">
    <source>
        <dbReference type="Proteomes" id="UP001227101"/>
    </source>
</evidence>
<evidence type="ECO:0000313" key="2">
    <source>
        <dbReference type="EMBL" id="WIV57847.1"/>
    </source>
</evidence>
<dbReference type="EMBL" id="CP127173">
    <property type="protein sequence ID" value="WIV57847.1"/>
    <property type="molecule type" value="Genomic_DNA"/>
</dbReference>
<keyword evidence="3" id="KW-1185">Reference proteome</keyword>
<reference evidence="2 3" key="1">
    <citation type="submission" date="2023-06" db="EMBL/GenBank/DDBJ databases">
        <authorList>
            <person name="Oyuntsetseg B."/>
            <person name="Kim S.B."/>
        </authorList>
    </citation>
    <scope>NUCLEOTIDE SEQUENCE [LARGE SCALE GENOMIC DNA]</scope>
    <source>
        <strain evidence="2 3">2-2</strain>
    </source>
</reference>
<accession>A0ABY8XQ93</accession>
<protein>
    <recommendedName>
        <fullName evidence="4">GIY-YIG nuclease family protein</fullName>
    </recommendedName>
</protein>
<feature type="region of interest" description="Disordered" evidence="1">
    <location>
        <begin position="204"/>
        <end position="232"/>
    </location>
</feature>
<proteinExistence type="predicted"/>